<dbReference type="SUPFAM" id="SSF52058">
    <property type="entry name" value="L domain-like"/>
    <property type="match status" value="1"/>
</dbReference>
<sequence length="411" mass="47626">MVKFSVHDLVRDLCMRISEKESLFCVERDQNGKSHIAVDKRSAMLYTRETVSHHRPIISRERWAAGRLRVLVRDIRCIDYTYPEVNSRLLYHEADKDDEYSDINPHDYWSVTYQLSSSISLLWSLQTIIVTEISDVVAPSEIWEMPQLWHIDISSVSIPSPAPSSNAVVLHYLQTLRDVEDLVFTEDVCKRILNVQELEISHYFDERGEASSRYHLHDVGRFDKLEKLVYSCNGWEFLEGSSRNLRLPSSLRELQLNYCKLDSCDVKILGSLPHLELLLLHKVVVGQEWDFGEEEFDCLKHLSINQCDDLICWIADSYTFPVLERLSLQSLSNFEEIPSDIGEIPTLKRISMYDCRESACISAVNILEENEESFGDFGLRVEIKFSKESEAEMLREKVEFGSKNLLISGFR</sequence>
<proteinExistence type="predicted"/>
<dbReference type="PANTHER" id="PTHR15140:SF33">
    <property type="entry name" value="LATE BLIGHT RESISTANCE PROTEIN HOMOLOG R1A-3 ISOFORM X1"/>
    <property type="match status" value="1"/>
</dbReference>
<dbReference type="Gene3D" id="3.80.10.10">
    <property type="entry name" value="Ribonuclease Inhibitor"/>
    <property type="match status" value="1"/>
</dbReference>
<evidence type="ECO:0000313" key="1">
    <source>
        <dbReference type="EMBL" id="KAG6429913.1"/>
    </source>
</evidence>
<gene>
    <name evidence="1" type="ORF">SASPL_107970</name>
</gene>
<accession>A0A8X9A675</accession>
<evidence type="ECO:0000313" key="2">
    <source>
        <dbReference type="Proteomes" id="UP000298416"/>
    </source>
</evidence>
<dbReference type="OrthoDB" id="2018467at2759"/>
<dbReference type="EMBL" id="PNBA02000003">
    <property type="protein sequence ID" value="KAG6429913.1"/>
    <property type="molecule type" value="Genomic_DNA"/>
</dbReference>
<name>A0A8X9A675_SALSN</name>
<dbReference type="AlphaFoldDB" id="A0A8X9A675"/>
<reference evidence="1" key="1">
    <citation type="submission" date="2018-01" db="EMBL/GenBank/DDBJ databases">
        <authorList>
            <person name="Mao J.F."/>
        </authorList>
    </citation>
    <scope>NUCLEOTIDE SEQUENCE</scope>
    <source>
        <strain evidence="1">Huo1</strain>
        <tissue evidence="1">Leaf</tissue>
    </source>
</reference>
<dbReference type="Proteomes" id="UP000298416">
    <property type="component" value="Unassembled WGS sequence"/>
</dbReference>
<reference evidence="1" key="2">
    <citation type="submission" date="2020-08" db="EMBL/GenBank/DDBJ databases">
        <title>Plant Genome Project.</title>
        <authorList>
            <person name="Zhang R.-G."/>
        </authorList>
    </citation>
    <scope>NUCLEOTIDE SEQUENCE</scope>
    <source>
        <strain evidence="1">Huo1</strain>
        <tissue evidence="1">Leaf</tissue>
    </source>
</reference>
<protein>
    <submittedName>
        <fullName evidence="1">Uncharacterized protein</fullName>
    </submittedName>
</protein>
<keyword evidence="2" id="KW-1185">Reference proteome</keyword>
<comment type="caution">
    <text evidence="1">The sequence shown here is derived from an EMBL/GenBank/DDBJ whole genome shotgun (WGS) entry which is preliminary data.</text>
</comment>
<dbReference type="PANTHER" id="PTHR15140">
    <property type="entry name" value="TUBULIN-SPECIFIC CHAPERONE E"/>
    <property type="match status" value="1"/>
</dbReference>
<dbReference type="InterPro" id="IPR032675">
    <property type="entry name" value="LRR_dom_sf"/>
</dbReference>
<organism evidence="1">
    <name type="scientific">Salvia splendens</name>
    <name type="common">Scarlet sage</name>
    <dbReference type="NCBI Taxonomy" id="180675"/>
    <lineage>
        <taxon>Eukaryota</taxon>
        <taxon>Viridiplantae</taxon>
        <taxon>Streptophyta</taxon>
        <taxon>Embryophyta</taxon>
        <taxon>Tracheophyta</taxon>
        <taxon>Spermatophyta</taxon>
        <taxon>Magnoliopsida</taxon>
        <taxon>eudicotyledons</taxon>
        <taxon>Gunneridae</taxon>
        <taxon>Pentapetalae</taxon>
        <taxon>asterids</taxon>
        <taxon>lamiids</taxon>
        <taxon>Lamiales</taxon>
        <taxon>Lamiaceae</taxon>
        <taxon>Nepetoideae</taxon>
        <taxon>Mentheae</taxon>
        <taxon>Salviinae</taxon>
        <taxon>Salvia</taxon>
        <taxon>Salvia subgen. Calosphace</taxon>
        <taxon>core Calosphace</taxon>
    </lineage>
</organism>